<organism evidence="2 3">
    <name type="scientific">Aspergillus tubingensis</name>
    <dbReference type="NCBI Taxonomy" id="5068"/>
    <lineage>
        <taxon>Eukaryota</taxon>
        <taxon>Fungi</taxon>
        <taxon>Dikarya</taxon>
        <taxon>Ascomycota</taxon>
        <taxon>Pezizomycotina</taxon>
        <taxon>Eurotiomycetes</taxon>
        <taxon>Eurotiomycetidae</taxon>
        <taxon>Eurotiales</taxon>
        <taxon>Aspergillaceae</taxon>
        <taxon>Aspergillus</taxon>
        <taxon>Aspergillus subgen. Circumdati</taxon>
    </lineage>
</organism>
<dbReference type="InterPro" id="IPR013940">
    <property type="entry name" value="Spo22/ZIP4/TEX11"/>
</dbReference>
<dbReference type="GO" id="GO:0051321">
    <property type="term" value="P:meiotic cell cycle"/>
    <property type="evidence" value="ECO:0007669"/>
    <property type="project" value="UniProtKB-KW"/>
</dbReference>
<reference evidence="2" key="1">
    <citation type="submission" date="2022-07" db="EMBL/GenBank/DDBJ databases">
        <title>Taxonomy of Aspergillus series Nigri: significant species reduction supported by multi-species coalescent approaches.</title>
        <authorList>
            <person name="Bian C."/>
            <person name="Kusuya Y."/>
            <person name="Sklenar F."/>
            <person name="D'hooge E."/>
            <person name="Yaguchi T."/>
            <person name="Takahashi H."/>
            <person name="Hubka V."/>
        </authorList>
    </citation>
    <scope>NUCLEOTIDE SEQUENCE</scope>
    <source>
        <strain evidence="2">IFM 56815</strain>
    </source>
</reference>
<dbReference type="AlphaFoldDB" id="A0A9W6AQ17"/>
<evidence type="ECO:0000313" key="2">
    <source>
        <dbReference type="EMBL" id="GLA85748.1"/>
    </source>
</evidence>
<evidence type="ECO:0000313" key="3">
    <source>
        <dbReference type="Proteomes" id="UP001144157"/>
    </source>
</evidence>
<sequence length="200" mass="22156">MANTSCRTVRASLRLDKKEPNGFLAKALDALKTHYGGMFPVQVIQLELLGKEELDEDVFLQVLRRTIESPELEDSYLTIPEVSIMMLKQLLEQVILLPNNGASLEKVFITFVHGLMHSKKCANTSLGIFQETIASLRRHYKQPLSEAATEATLISSEPIALEAFKLGKTQQGLENLEQLLKSAKCSGAKGCHVGKLLQYG</sequence>
<keyword evidence="1" id="KW-0469">Meiosis</keyword>
<dbReference type="EMBL" id="BRPE01000007">
    <property type="protein sequence ID" value="GLA85748.1"/>
    <property type="molecule type" value="Genomic_DNA"/>
</dbReference>
<accession>A0A9W6AQ17</accession>
<evidence type="ECO:0000256" key="1">
    <source>
        <dbReference type="ARBA" id="ARBA00023254"/>
    </source>
</evidence>
<gene>
    <name evidence="2" type="ORF">AtubIFM56815_009990</name>
</gene>
<dbReference type="Proteomes" id="UP001144157">
    <property type="component" value="Unassembled WGS sequence"/>
</dbReference>
<name>A0A9W6AQ17_ASPTU</name>
<dbReference type="Pfam" id="PF08631">
    <property type="entry name" value="SPO22"/>
    <property type="match status" value="1"/>
</dbReference>
<protein>
    <submittedName>
        <fullName evidence="2">Uncharacterized protein</fullName>
    </submittedName>
</protein>
<proteinExistence type="predicted"/>
<comment type="caution">
    <text evidence="2">The sequence shown here is derived from an EMBL/GenBank/DDBJ whole genome shotgun (WGS) entry which is preliminary data.</text>
</comment>